<dbReference type="AlphaFoldDB" id="A0A519BN25"/>
<accession>A0A519BN25</accession>
<dbReference type="Proteomes" id="UP000319296">
    <property type="component" value="Unassembled WGS sequence"/>
</dbReference>
<evidence type="ECO:0000313" key="4">
    <source>
        <dbReference type="Proteomes" id="UP000319296"/>
    </source>
</evidence>
<gene>
    <name evidence="3" type="ORF">EVG15_04640</name>
</gene>
<dbReference type="GO" id="GO:0016757">
    <property type="term" value="F:glycosyltransferase activity"/>
    <property type="evidence" value="ECO:0007669"/>
    <property type="project" value="InterPro"/>
</dbReference>
<dbReference type="CDD" id="cd03801">
    <property type="entry name" value="GT4_PimA-like"/>
    <property type="match status" value="1"/>
</dbReference>
<dbReference type="PANTHER" id="PTHR12526">
    <property type="entry name" value="GLYCOSYLTRANSFERASE"/>
    <property type="match status" value="1"/>
</dbReference>
<dbReference type="EMBL" id="SGBB01000006">
    <property type="protein sequence ID" value="RZD18673.1"/>
    <property type="molecule type" value="Genomic_DNA"/>
</dbReference>
<feature type="domain" description="Glycosyltransferase subfamily 4-like N-terminal" evidence="2">
    <location>
        <begin position="12"/>
        <end position="156"/>
    </location>
</feature>
<sequence>MKILEIITPTNIGGAENYVVNLSKKLIERGHEVYIITGNNAEFKGMLDNNNLFYDIINTGCKFNFLSISKIVKFIEKYNIDIIHTNLSKANFIGAAAGNITGVKTVATAHGINKKKQYNLSNNVICVSQAVYLNFKSQDFPEEKLHIIYNGIDTDKFNPDNYKKKDIINEELINIGMVSRLSREKGVDIFLNSADLILQKTKNVRFFIAGTGNLKDTLMEQALKLNIDDYVYFIGFIDKNLAVFLNELDILIFPSLKEGLPLSLIEAMSMEKAVIVSKAGGMPEVVEEGKSGYIVDIGDAIAIKDKVSELIEDKNLILKYGIEARKTVLEKFNLELMTDNTIKLFEEILEKKRKEIKLS</sequence>
<name>A0A519BN25_9DELT</name>
<protein>
    <submittedName>
        <fullName evidence="3">Glycosyltransferase family 1 protein</fullName>
    </submittedName>
</protein>
<keyword evidence="3" id="KW-0808">Transferase</keyword>
<evidence type="ECO:0000313" key="3">
    <source>
        <dbReference type="EMBL" id="RZD18673.1"/>
    </source>
</evidence>
<organism evidence="3 4">
    <name type="scientific">Candidatus Acididesulfobacter diazotrophicus</name>
    <dbReference type="NCBI Taxonomy" id="2597226"/>
    <lineage>
        <taxon>Bacteria</taxon>
        <taxon>Deltaproteobacteria</taxon>
        <taxon>Candidatus Acidulodesulfobacterales</taxon>
        <taxon>Candidatus Acididesulfobacter</taxon>
    </lineage>
</organism>
<feature type="domain" description="Glycosyl transferase family 1" evidence="1">
    <location>
        <begin position="161"/>
        <end position="326"/>
    </location>
</feature>
<dbReference type="Pfam" id="PF00534">
    <property type="entry name" value="Glycos_transf_1"/>
    <property type="match status" value="1"/>
</dbReference>
<dbReference type="InterPro" id="IPR001296">
    <property type="entry name" value="Glyco_trans_1"/>
</dbReference>
<evidence type="ECO:0000259" key="1">
    <source>
        <dbReference type="Pfam" id="PF00534"/>
    </source>
</evidence>
<evidence type="ECO:0000259" key="2">
    <source>
        <dbReference type="Pfam" id="PF13439"/>
    </source>
</evidence>
<dbReference type="SUPFAM" id="SSF53756">
    <property type="entry name" value="UDP-Glycosyltransferase/glycogen phosphorylase"/>
    <property type="match status" value="1"/>
</dbReference>
<dbReference type="Gene3D" id="3.40.50.2000">
    <property type="entry name" value="Glycogen Phosphorylase B"/>
    <property type="match status" value="2"/>
</dbReference>
<dbReference type="InterPro" id="IPR028098">
    <property type="entry name" value="Glyco_trans_4-like_N"/>
</dbReference>
<reference evidence="3 4" key="1">
    <citation type="journal article" date="2019" name="ISME J.">
        <title>Insights into ecological role of a new deltaproteobacterial order Candidatus Acidulodesulfobacterales by metagenomics and metatranscriptomics.</title>
        <authorList>
            <person name="Tan S."/>
            <person name="Liu J."/>
            <person name="Fang Y."/>
            <person name="Hedlund B.P."/>
            <person name="Lian Z.H."/>
            <person name="Huang L.Y."/>
            <person name="Li J.T."/>
            <person name="Huang L.N."/>
            <person name="Li W.J."/>
            <person name="Jiang H.C."/>
            <person name="Dong H.L."/>
            <person name="Shu W.S."/>
        </authorList>
    </citation>
    <scope>NUCLEOTIDE SEQUENCE [LARGE SCALE GENOMIC DNA]</scope>
    <source>
        <strain evidence="3">AP1</strain>
    </source>
</reference>
<proteinExistence type="predicted"/>
<comment type="caution">
    <text evidence="3">The sequence shown here is derived from an EMBL/GenBank/DDBJ whole genome shotgun (WGS) entry which is preliminary data.</text>
</comment>
<dbReference type="Pfam" id="PF13439">
    <property type="entry name" value="Glyco_transf_4"/>
    <property type="match status" value="1"/>
</dbReference>